<proteinExistence type="predicted"/>
<dbReference type="GO" id="GO:0003677">
    <property type="term" value="F:DNA binding"/>
    <property type="evidence" value="ECO:0007669"/>
    <property type="project" value="InterPro"/>
</dbReference>
<dbReference type="RefSeq" id="WP_225005442.1">
    <property type="nucleotide sequence ID" value="NZ_CP086136.1"/>
</dbReference>
<dbReference type="Gene3D" id="1.10.443.10">
    <property type="entry name" value="Intergrase catalytic core"/>
    <property type="match status" value="1"/>
</dbReference>
<evidence type="ECO:0000313" key="4">
    <source>
        <dbReference type="Proteomes" id="UP000664702"/>
    </source>
</evidence>
<dbReference type="SUPFAM" id="SSF56349">
    <property type="entry name" value="DNA breaking-rejoining enzymes"/>
    <property type="match status" value="1"/>
</dbReference>
<keyword evidence="1" id="KW-0233">DNA recombination</keyword>
<reference evidence="3 4" key="1">
    <citation type="journal article" date="2022" name="Int. J. Syst. Evol. Microbiol.">
        <title>Strains of Bradyrhizobium barranii sp. nov. associated with legumes native to Canada are symbionts of soybeans and belong to different subspecies (subsp. barranii subsp. nov. and subsp. apii subsp. nov.) and symbiovars (sv. glycinearum and sv. septentrionale).</title>
        <authorList>
            <person name="Bromfield E.S.P."/>
            <person name="Cloutier S."/>
            <person name="Wasai-Hara S."/>
            <person name="Minamisawa K."/>
        </authorList>
    </citation>
    <scope>NUCLEOTIDE SEQUENCE [LARGE SCALE GENOMIC DNA]</scope>
    <source>
        <strain evidence="3 4">144S4</strain>
    </source>
</reference>
<name>A0A9X9XUC7_9BRAD</name>
<dbReference type="Proteomes" id="UP000664702">
    <property type="component" value="Chromosome"/>
</dbReference>
<dbReference type="InterPro" id="IPR011010">
    <property type="entry name" value="DNA_brk_join_enz"/>
</dbReference>
<dbReference type="PROSITE" id="PS51898">
    <property type="entry name" value="TYR_RECOMBINASE"/>
    <property type="match status" value="1"/>
</dbReference>
<evidence type="ECO:0000256" key="1">
    <source>
        <dbReference type="ARBA" id="ARBA00023172"/>
    </source>
</evidence>
<evidence type="ECO:0000259" key="2">
    <source>
        <dbReference type="PROSITE" id="PS51898"/>
    </source>
</evidence>
<gene>
    <name evidence="3" type="ORF">J4G43_043005</name>
</gene>
<feature type="domain" description="Tyr recombinase" evidence="2">
    <location>
        <begin position="52"/>
        <end position="159"/>
    </location>
</feature>
<sequence length="159" mass="17672">MIIAETKRVSLAYVKTMTMALRGYLRFLSARGGGRAGLDQAVPIIPQLRLSSLPRYIRSSDVKTLIATCDQTTAAGVRDRAILLLLARLGLRASDILSLRLADIDWQKPRCRFLARGAGKRDYHCRKTPVMPCSCIWIKLGRTSSVIESSSCWTHQSGH</sequence>
<dbReference type="EMBL" id="CP086136">
    <property type="protein sequence ID" value="UEM11271.1"/>
    <property type="molecule type" value="Genomic_DNA"/>
</dbReference>
<dbReference type="GO" id="GO:0006310">
    <property type="term" value="P:DNA recombination"/>
    <property type="evidence" value="ECO:0007669"/>
    <property type="project" value="UniProtKB-KW"/>
</dbReference>
<dbReference type="GO" id="GO:0015074">
    <property type="term" value="P:DNA integration"/>
    <property type="evidence" value="ECO:0007669"/>
    <property type="project" value="InterPro"/>
</dbReference>
<dbReference type="KEGG" id="bban:J4G43_043005"/>
<organism evidence="3 4">
    <name type="scientific">Bradyrhizobium barranii subsp. barranii</name>
    <dbReference type="NCBI Taxonomy" id="2823807"/>
    <lineage>
        <taxon>Bacteria</taxon>
        <taxon>Pseudomonadati</taxon>
        <taxon>Pseudomonadota</taxon>
        <taxon>Alphaproteobacteria</taxon>
        <taxon>Hyphomicrobiales</taxon>
        <taxon>Nitrobacteraceae</taxon>
        <taxon>Bradyrhizobium</taxon>
        <taxon>Bradyrhizobium barranii</taxon>
    </lineage>
</organism>
<dbReference type="InterPro" id="IPR013762">
    <property type="entry name" value="Integrase-like_cat_sf"/>
</dbReference>
<accession>A0A9X9XUC7</accession>
<evidence type="ECO:0000313" key="3">
    <source>
        <dbReference type="EMBL" id="UEM11271.1"/>
    </source>
</evidence>
<dbReference type="AlphaFoldDB" id="A0A9X9XUC7"/>
<protein>
    <submittedName>
        <fullName evidence="3">Tyrosine-type recombinase/integrase</fullName>
    </submittedName>
</protein>
<dbReference type="Pfam" id="PF00589">
    <property type="entry name" value="Phage_integrase"/>
    <property type="match status" value="1"/>
</dbReference>
<dbReference type="InterPro" id="IPR002104">
    <property type="entry name" value="Integrase_catalytic"/>
</dbReference>